<accession>A0A2R5HIV2</accession>
<evidence type="ECO:0000259" key="7">
    <source>
        <dbReference type="PROSITE" id="PS50850"/>
    </source>
</evidence>
<dbReference type="InterPro" id="IPR020846">
    <property type="entry name" value="MFS_dom"/>
</dbReference>
<feature type="transmembrane region" description="Helical" evidence="6">
    <location>
        <begin position="45"/>
        <end position="65"/>
    </location>
</feature>
<evidence type="ECO:0000256" key="6">
    <source>
        <dbReference type="SAM" id="Phobius"/>
    </source>
</evidence>
<reference evidence="8 9" key="1">
    <citation type="journal article" date="2018" name="Genome Announc.">
        <title>Draft Genome Sequence of Lactococcus sp. Strain NtB2 (JCM 32569), Isolated from the Gut of the Higher Termite Nasutitermes takasagoensis.</title>
        <authorList>
            <person name="Noda S."/>
            <person name="Aihara C."/>
            <person name="Yuki M."/>
            <person name="Ohkuma M."/>
        </authorList>
    </citation>
    <scope>NUCLEOTIDE SEQUENCE [LARGE SCALE GENOMIC DNA]</scope>
    <source>
        <strain evidence="8 9">NtB2</strain>
    </source>
</reference>
<keyword evidence="3 6" id="KW-0812">Transmembrane</keyword>
<dbReference type="GO" id="GO:0005886">
    <property type="term" value="C:plasma membrane"/>
    <property type="evidence" value="ECO:0007669"/>
    <property type="project" value="UniProtKB-SubCell"/>
</dbReference>
<dbReference type="AlphaFoldDB" id="A0A2R5HIV2"/>
<feature type="domain" description="Major facilitator superfamily (MFS) profile" evidence="7">
    <location>
        <begin position="10"/>
        <end position="156"/>
    </location>
</feature>
<keyword evidence="9" id="KW-1185">Reference proteome</keyword>
<sequence length="156" mass="17119">MKKEKLFTRTFLFNTVLSFLYYIVFYLLTSSIGTYALDVLHQSTMISLSLSSIFVIGALIGRVWTGISISQMGMKRLLYIGGALFLLVTFAYFVTKNIPLLFLVRLVQGAGFGIAATASGTVAGQVVPVSVVEVKESATMPSLSHWRRLLALPSRS</sequence>
<dbReference type="SUPFAM" id="SSF103473">
    <property type="entry name" value="MFS general substrate transporter"/>
    <property type="match status" value="1"/>
</dbReference>
<dbReference type="Gene3D" id="1.20.1250.20">
    <property type="entry name" value="MFS general substrate transporter like domains"/>
    <property type="match status" value="1"/>
</dbReference>
<evidence type="ECO:0000313" key="8">
    <source>
        <dbReference type="EMBL" id="GBG96021.1"/>
    </source>
</evidence>
<keyword evidence="2" id="KW-0813">Transport</keyword>
<evidence type="ECO:0000256" key="2">
    <source>
        <dbReference type="ARBA" id="ARBA00022448"/>
    </source>
</evidence>
<feature type="transmembrane region" description="Helical" evidence="6">
    <location>
        <begin position="12"/>
        <end position="33"/>
    </location>
</feature>
<dbReference type="InterPro" id="IPR036259">
    <property type="entry name" value="MFS_trans_sf"/>
</dbReference>
<dbReference type="PANTHER" id="PTHR23531">
    <property type="entry name" value="QUINOLENE RESISTANCE PROTEIN NORA"/>
    <property type="match status" value="1"/>
</dbReference>
<feature type="transmembrane region" description="Helical" evidence="6">
    <location>
        <begin position="77"/>
        <end position="95"/>
    </location>
</feature>
<evidence type="ECO:0000313" key="9">
    <source>
        <dbReference type="Proteomes" id="UP000245021"/>
    </source>
</evidence>
<dbReference type="InterPro" id="IPR011701">
    <property type="entry name" value="MFS"/>
</dbReference>
<dbReference type="Pfam" id="PF07690">
    <property type="entry name" value="MFS_1"/>
    <property type="match status" value="1"/>
</dbReference>
<evidence type="ECO:0000256" key="5">
    <source>
        <dbReference type="ARBA" id="ARBA00023136"/>
    </source>
</evidence>
<dbReference type="EMBL" id="BFFO01000001">
    <property type="protein sequence ID" value="GBG96021.1"/>
    <property type="molecule type" value="Genomic_DNA"/>
</dbReference>
<comment type="subcellular location">
    <subcellularLocation>
        <location evidence="1">Cell membrane</location>
        <topology evidence="1">Multi-pass membrane protein</topology>
    </subcellularLocation>
</comment>
<evidence type="ECO:0000256" key="1">
    <source>
        <dbReference type="ARBA" id="ARBA00004651"/>
    </source>
</evidence>
<dbReference type="Proteomes" id="UP000245021">
    <property type="component" value="Unassembled WGS sequence"/>
</dbReference>
<organism evidence="8 9">
    <name type="scientific">Lactococcus termiticola</name>
    <dbReference type="NCBI Taxonomy" id="2169526"/>
    <lineage>
        <taxon>Bacteria</taxon>
        <taxon>Bacillati</taxon>
        <taxon>Bacillota</taxon>
        <taxon>Bacilli</taxon>
        <taxon>Lactobacillales</taxon>
        <taxon>Streptococcaceae</taxon>
        <taxon>Lactococcus</taxon>
    </lineage>
</organism>
<evidence type="ECO:0000256" key="4">
    <source>
        <dbReference type="ARBA" id="ARBA00022989"/>
    </source>
</evidence>
<gene>
    <name evidence="8" type="ORF">NtB2_00124</name>
</gene>
<proteinExistence type="predicted"/>
<keyword evidence="5 6" id="KW-0472">Membrane</keyword>
<evidence type="ECO:0000256" key="3">
    <source>
        <dbReference type="ARBA" id="ARBA00022692"/>
    </source>
</evidence>
<dbReference type="InterPro" id="IPR052714">
    <property type="entry name" value="MFS_Exporter"/>
</dbReference>
<keyword evidence="4 6" id="KW-1133">Transmembrane helix</keyword>
<dbReference type="PROSITE" id="PS50850">
    <property type="entry name" value="MFS"/>
    <property type="match status" value="1"/>
</dbReference>
<dbReference type="GO" id="GO:0022857">
    <property type="term" value="F:transmembrane transporter activity"/>
    <property type="evidence" value="ECO:0007669"/>
    <property type="project" value="InterPro"/>
</dbReference>
<dbReference type="PANTHER" id="PTHR23531:SF1">
    <property type="entry name" value="QUINOLENE RESISTANCE PROTEIN NORA"/>
    <property type="match status" value="1"/>
</dbReference>
<protein>
    <submittedName>
        <fullName evidence="8">Major facilitator superfamily transporter</fullName>
    </submittedName>
</protein>
<name>A0A2R5HIV2_9LACT</name>
<comment type="caution">
    <text evidence="8">The sequence shown here is derived from an EMBL/GenBank/DDBJ whole genome shotgun (WGS) entry which is preliminary data.</text>
</comment>